<dbReference type="HOGENOM" id="CLU_3157757_0_0_6"/>
<dbReference type="PATRIC" id="fig|630626.3.peg.3595"/>
<accession>I2BDX5</accession>
<feature type="region of interest" description="Disordered" evidence="1">
    <location>
        <begin position="22"/>
        <end position="48"/>
    </location>
</feature>
<dbReference type="STRING" id="630626.EBL_c36780"/>
<protein>
    <submittedName>
        <fullName evidence="2">Uncharacterized protein</fullName>
    </submittedName>
</protein>
<name>I2BDX5_SHIBC</name>
<keyword evidence="3" id="KW-1185">Reference proteome</keyword>
<organism evidence="2 3">
    <name type="scientific">Shimwellia blattae (strain ATCC 29907 / DSM 4481 / JCM 1650 / NBRC 105725 / CDC 9005-74)</name>
    <name type="common">Escherichia blattae</name>
    <dbReference type="NCBI Taxonomy" id="630626"/>
    <lineage>
        <taxon>Bacteria</taxon>
        <taxon>Pseudomonadati</taxon>
        <taxon>Pseudomonadota</taxon>
        <taxon>Gammaproteobacteria</taxon>
        <taxon>Enterobacterales</taxon>
        <taxon>Enterobacteriaceae</taxon>
        <taxon>Shimwellia</taxon>
    </lineage>
</organism>
<dbReference type="Proteomes" id="UP000001955">
    <property type="component" value="Chromosome"/>
</dbReference>
<evidence type="ECO:0000313" key="2">
    <source>
        <dbReference type="EMBL" id="AFJ48729.1"/>
    </source>
</evidence>
<dbReference type="KEGG" id="ebt:EBL_c36780"/>
<dbReference type="EMBL" id="CP001560">
    <property type="protein sequence ID" value="AFJ48729.1"/>
    <property type="molecule type" value="Genomic_DNA"/>
</dbReference>
<evidence type="ECO:0000313" key="3">
    <source>
        <dbReference type="Proteomes" id="UP000001955"/>
    </source>
</evidence>
<proteinExistence type="predicted"/>
<gene>
    <name evidence="2" type="ordered locus">EBL_c36780</name>
</gene>
<reference evidence="2 3" key="1">
    <citation type="journal article" date="2012" name="J. Bacteriol.">
        <title>Complete genome sequence of the B12-producing Shimwellia blattae strain DSM 4481, isolated from a cockroach.</title>
        <authorList>
            <person name="Brzuszkiewicz E."/>
            <person name="Waschkowitz T."/>
            <person name="Wiezer A."/>
            <person name="Daniel R."/>
        </authorList>
    </citation>
    <scope>NUCLEOTIDE SEQUENCE [LARGE SCALE GENOMIC DNA]</scope>
    <source>
        <strain evidence="3">ATCC 29907 / DSM 4481 / JCM 1650 / NBRC 105725 / CDC 9005-74</strain>
    </source>
</reference>
<sequence>MCVSAQKKRGVFDSGITKIATDSQLSGENRLSHPPASSPIKKQRVEDF</sequence>
<dbReference type="AlphaFoldDB" id="I2BDX5"/>
<evidence type="ECO:0000256" key="1">
    <source>
        <dbReference type="SAM" id="MobiDB-lite"/>
    </source>
</evidence>